<keyword evidence="2" id="KW-0472">Membrane</keyword>
<feature type="transmembrane region" description="Helical" evidence="2">
    <location>
        <begin position="20"/>
        <end position="49"/>
    </location>
</feature>
<dbReference type="AlphaFoldDB" id="A0A336K2A0"/>
<feature type="region of interest" description="Disordered" evidence="1">
    <location>
        <begin position="101"/>
        <end position="120"/>
    </location>
</feature>
<evidence type="ECO:0000313" key="4">
    <source>
        <dbReference type="EMBL" id="SSX18328.1"/>
    </source>
</evidence>
<evidence type="ECO:0000256" key="1">
    <source>
        <dbReference type="SAM" id="MobiDB-lite"/>
    </source>
</evidence>
<keyword evidence="2" id="KW-1133">Transmembrane helix</keyword>
<sequence>MTYLLISGNLLVFPMKSKYLYFFTQSPIILTFMLRLLAIYTLVLGSIILDNLIKVRETFYRNPLIIGRCRHQHLFIVHDERLYFEVEFFKAAFLAQRSAHSDVGPQTSPPVSGFLNINKH</sequence>
<reference evidence="4" key="2">
    <citation type="submission" date="2018-07" db="EMBL/GenBank/DDBJ databases">
        <authorList>
            <person name="Quirk P.G."/>
            <person name="Krulwich T.A."/>
        </authorList>
    </citation>
    <scope>NUCLEOTIDE SEQUENCE</scope>
</reference>
<reference evidence="3" key="1">
    <citation type="submission" date="2018-04" db="EMBL/GenBank/DDBJ databases">
        <authorList>
            <person name="Go L.Y."/>
            <person name="Mitchell J.A."/>
        </authorList>
    </citation>
    <scope>NUCLEOTIDE SEQUENCE</scope>
    <source>
        <tissue evidence="3">Whole organism</tissue>
    </source>
</reference>
<organism evidence="3">
    <name type="scientific">Culicoides sonorensis</name>
    <name type="common">Biting midge</name>
    <dbReference type="NCBI Taxonomy" id="179676"/>
    <lineage>
        <taxon>Eukaryota</taxon>
        <taxon>Metazoa</taxon>
        <taxon>Ecdysozoa</taxon>
        <taxon>Arthropoda</taxon>
        <taxon>Hexapoda</taxon>
        <taxon>Insecta</taxon>
        <taxon>Pterygota</taxon>
        <taxon>Neoptera</taxon>
        <taxon>Endopterygota</taxon>
        <taxon>Diptera</taxon>
        <taxon>Nematocera</taxon>
        <taxon>Chironomoidea</taxon>
        <taxon>Ceratopogonidae</taxon>
        <taxon>Ceratopogoninae</taxon>
        <taxon>Culicoides</taxon>
        <taxon>Monoculicoides</taxon>
    </lineage>
</organism>
<keyword evidence="2" id="KW-0812">Transmembrane</keyword>
<proteinExistence type="predicted"/>
<name>A0A336K2A0_CULSO</name>
<evidence type="ECO:0000256" key="2">
    <source>
        <dbReference type="SAM" id="Phobius"/>
    </source>
</evidence>
<gene>
    <name evidence="3" type="primary">CSON009153</name>
</gene>
<evidence type="ECO:0000313" key="3">
    <source>
        <dbReference type="EMBL" id="SSW97942.1"/>
    </source>
</evidence>
<dbReference type="EMBL" id="UFQS01000035">
    <property type="protein sequence ID" value="SSW97942.1"/>
    <property type="molecule type" value="Genomic_DNA"/>
</dbReference>
<dbReference type="EMBL" id="UFQT01000035">
    <property type="protein sequence ID" value="SSX18328.1"/>
    <property type="molecule type" value="Genomic_DNA"/>
</dbReference>
<dbReference type="VEuPathDB" id="VectorBase:CSON009153"/>
<accession>A0A336K2A0</accession>
<protein>
    <submittedName>
        <fullName evidence="3">CSON009153 protein</fullName>
    </submittedName>
</protein>